<feature type="topological domain" description="Cytoplasmic" evidence="7">
    <location>
        <begin position="1"/>
        <end position="3"/>
    </location>
</feature>
<protein>
    <recommendedName>
        <fullName evidence="7">Cell division protein FtsB</fullName>
    </recommendedName>
</protein>
<keyword evidence="1 7" id="KW-1003">Cell membrane</keyword>
<evidence type="ECO:0000256" key="6">
    <source>
        <dbReference type="ARBA" id="ARBA00023306"/>
    </source>
</evidence>
<feature type="compositionally biased region" description="Pro residues" evidence="8">
    <location>
        <begin position="123"/>
        <end position="133"/>
    </location>
</feature>
<keyword evidence="5 7" id="KW-0472">Membrane</keyword>
<gene>
    <name evidence="7" type="primary">ftsB</name>
    <name evidence="9" type="ORF">GCM10023144_19480</name>
</gene>
<dbReference type="Proteomes" id="UP001501671">
    <property type="component" value="Unassembled WGS sequence"/>
</dbReference>
<sequence length="133" mass="14142">MRLLTLLIGLLLALMQYPLWLGKGGWFRTWELERQLAQQNETNDQLRTRNKALGAEVQDLKSGTDAIEERARFELGMIRQGEAFVQIVDAGSAPAMLPAPAVPAGGQGAAAQARAGGPAGAQPSPPAAASPRR</sequence>
<keyword evidence="10" id="KW-1185">Reference proteome</keyword>
<reference evidence="10" key="1">
    <citation type="journal article" date="2019" name="Int. J. Syst. Evol. Microbiol.">
        <title>The Global Catalogue of Microorganisms (GCM) 10K type strain sequencing project: providing services to taxonomists for standard genome sequencing and annotation.</title>
        <authorList>
            <consortium name="The Broad Institute Genomics Platform"/>
            <consortium name="The Broad Institute Genome Sequencing Center for Infectious Disease"/>
            <person name="Wu L."/>
            <person name="Ma J."/>
        </authorList>
    </citation>
    <scope>NUCLEOTIDE SEQUENCE [LARGE SCALE GENOMIC DNA]</scope>
    <source>
        <strain evidence="10">JCM 17666</strain>
    </source>
</reference>
<dbReference type="Pfam" id="PF04977">
    <property type="entry name" value="DivIC"/>
    <property type="match status" value="1"/>
</dbReference>
<evidence type="ECO:0000256" key="3">
    <source>
        <dbReference type="ARBA" id="ARBA00022692"/>
    </source>
</evidence>
<comment type="subcellular location">
    <subcellularLocation>
        <location evidence="7">Cell inner membrane</location>
        <topology evidence="7">Single-pass type II membrane protein</topology>
    </subcellularLocation>
    <text evidence="7">Localizes to the division septum.</text>
</comment>
<proteinExistence type="inferred from homology"/>
<evidence type="ECO:0000313" key="9">
    <source>
        <dbReference type="EMBL" id="GAA4331146.1"/>
    </source>
</evidence>
<accession>A0ABP8GWY5</accession>
<evidence type="ECO:0000256" key="1">
    <source>
        <dbReference type="ARBA" id="ARBA00022475"/>
    </source>
</evidence>
<organism evidence="9 10">
    <name type="scientific">Pigmentiphaga soli</name>
    <dbReference type="NCBI Taxonomy" id="1007095"/>
    <lineage>
        <taxon>Bacteria</taxon>
        <taxon>Pseudomonadati</taxon>
        <taxon>Pseudomonadota</taxon>
        <taxon>Betaproteobacteria</taxon>
        <taxon>Burkholderiales</taxon>
        <taxon>Alcaligenaceae</taxon>
        <taxon>Pigmentiphaga</taxon>
    </lineage>
</organism>
<evidence type="ECO:0000256" key="5">
    <source>
        <dbReference type="ARBA" id="ARBA00023136"/>
    </source>
</evidence>
<dbReference type="EMBL" id="BAABFO010000007">
    <property type="protein sequence ID" value="GAA4331146.1"/>
    <property type="molecule type" value="Genomic_DNA"/>
</dbReference>
<keyword evidence="4 7" id="KW-1133">Transmembrane helix</keyword>
<evidence type="ECO:0000313" key="10">
    <source>
        <dbReference type="Proteomes" id="UP001501671"/>
    </source>
</evidence>
<dbReference type="PANTHER" id="PTHR37485">
    <property type="entry name" value="CELL DIVISION PROTEIN FTSB"/>
    <property type="match status" value="1"/>
</dbReference>
<evidence type="ECO:0000256" key="7">
    <source>
        <dbReference type="HAMAP-Rule" id="MF_00599"/>
    </source>
</evidence>
<comment type="similarity">
    <text evidence="7">Belongs to the FtsB family.</text>
</comment>
<keyword evidence="2 7" id="KW-0132">Cell division</keyword>
<keyword evidence="3 7" id="KW-0812">Transmembrane</keyword>
<keyword evidence="6 7" id="KW-0131">Cell cycle</keyword>
<feature type="topological domain" description="Periplasmic" evidence="7">
    <location>
        <begin position="22"/>
        <end position="133"/>
    </location>
</feature>
<dbReference type="PANTHER" id="PTHR37485:SF1">
    <property type="entry name" value="CELL DIVISION PROTEIN FTSB"/>
    <property type="match status" value="1"/>
</dbReference>
<dbReference type="InterPro" id="IPR023081">
    <property type="entry name" value="Cell_div_FtsB"/>
</dbReference>
<comment type="caution">
    <text evidence="9">The sequence shown here is derived from an EMBL/GenBank/DDBJ whole genome shotgun (WGS) entry which is preliminary data.</text>
</comment>
<comment type="subunit">
    <text evidence="7">Part of a complex composed of FtsB, FtsL and FtsQ.</text>
</comment>
<dbReference type="NCBIfam" id="NF002058">
    <property type="entry name" value="PRK00888.1"/>
    <property type="match status" value="1"/>
</dbReference>
<dbReference type="InterPro" id="IPR007060">
    <property type="entry name" value="FtsL/DivIC"/>
</dbReference>
<feature type="coiled-coil region" evidence="7">
    <location>
        <begin position="29"/>
        <end position="56"/>
    </location>
</feature>
<feature type="region of interest" description="Disordered" evidence="8">
    <location>
        <begin position="98"/>
        <end position="133"/>
    </location>
</feature>
<dbReference type="HAMAP" id="MF_00599">
    <property type="entry name" value="FtsB"/>
    <property type="match status" value="1"/>
</dbReference>
<evidence type="ECO:0000256" key="2">
    <source>
        <dbReference type="ARBA" id="ARBA00022618"/>
    </source>
</evidence>
<keyword evidence="7" id="KW-0997">Cell inner membrane</keyword>
<keyword evidence="7" id="KW-0175">Coiled coil</keyword>
<comment type="function">
    <text evidence="7">Essential cell division protein. May link together the upstream cell division proteins, which are predominantly cytoplasmic, with the downstream cell division proteins, which are predominantly periplasmic.</text>
</comment>
<name>A0ABP8GWY5_9BURK</name>
<dbReference type="RefSeq" id="WP_345248777.1">
    <property type="nucleotide sequence ID" value="NZ_BAABFO010000007.1"/>
</dbReference>
<evidence type="ECO:0000256" key="4">
    <source>
        <dbReference type="ARBA" id="ARBA00022989"/>
    </source>
</evidence>
<evidence type="ECO:0000256" key="8">
    <source>
        <dbReference type="SAM" id="MobiDB-lite"/>
    </source>
</evidence>
<feature type="compositionally biased region" description="Low complexity" evidence="8">
    <location>
        <begin position="98"/>
        <end position="122"/>
    </location>
</feature>